<dbReference type="Proteomes" id="UP000003571">
    <property type="component" value="Unassembled WGS sequence"/>
</dbReference>
<accession>H7EPQ5</accession>
<evidence type="ECO:0000313" key="1">
    <source>
        <dbReference type="EMBL" id="EIC00456.1"/>
    </source>
</evidence>
<name>H7EPQ5_9SPIR</name>
<reference evidence="1 2" key="1">
    <citation type="submission" date="2011-09" db="EMBL/GenBank/DDBJ databases">
        <title>The draft genome of Treponema saccharophilum DSM 2985.</title>
        <authorList>
            <consortium name="US DOE Joint Genome Institute (JGI-PGF)"/>
            <person name="Lucas S."/>
            <person name="Copeland A."/>
            <person name="Lapidus A."/>
            <person name="Glavina del Rio T."/>
            <person name="Dalin E."/>
            <person name="Tice H."/>
            <person name="Bruce D."/>
            <person name="Goodwin L."/>
            <person name="Pitluck S."/>
            <person name="Peters L."/>
            <person name="Kyrpides N."/>
            <person name="Mavromatis K."/>
            <person name="Ivanova N."/>
            <person name="Markowitz V."/>
            <person name="Cheng J.-F."/>
            <person name="Hugenholtz P."/>
            <person name="Woyke T."/>
            <person name="Wu D."/>
            <person name="Gronow S."/>
            <person name="Wellnitz S."/>
            <person name="Brambilla E."/>
            <person name="Klenk H.-P."/>
            <person name="Eisen J.A."/>
        </authorList>
    </citation>
    <scope>NUCLEOTIDE SEQUENCE [LARGE SCALE GENOMIC DNA]</scope>
    <source>
        <strain evidence="1 2">DSM 2985</strain>
    </source>
</reference>
<dbReference type="EMBL" id="AGRW01000055">
    <property type="protein sequence ID" value="EIC00456.1"/>
    <property type="molecule type" value="Genomic_DNA"/>
</dbReference>
<dbReference type="AlphaFoldDB" id="H7EPQ5"/>
<gene>
    <name evidence="1" type="ORF">TresaDRAFT_0550</name>
</gene>
<organism evidence="1 2">
    <name type="scientific">Treponema saccharophilum DSM 2985</name>
    <dbReference type="NCBI Taxonomy" id="907348"/>
    <lineage>
        <taxon>Bacteria</taxon>
        <taxon>Pseudomonadati</taxon>
        <taxon>Spirochaetota</taxon>
        <taxon>Spirochaetia</taxon>
        <taxon>Spirochaetales</taxon>
        <taxon>Treponemataceae</taxon>
        <taxon>Treponema</taxon>
    </lineage>
</organism>
<proteinExistence type="predicted"/>
<protein>
    <submittedName>
        <fullName evidence="1">Uncharacterized protein</fullName>
    </submittedName>
</protein>
<comment type="caution">
    <text evidence="1">The sequence shown here is derived from an EMBL/GenBank/DDBJ whole genome shotgun (WGS) entry which is preliminary data.</text>
</comment>
<evidence type="ECO:0000313" key="2">
    <source>
        <dbReference type="Proteomes" id="UP000003571"/>
    </source>
</evidence>
<keyword evidence="2" id="KW-1185">Reference proteome</keyword>
<dbReference type="PATRIC" id="fig|907348.3.peg.2972"/>
<sequence>MKILFLMNKAVDESDLLYKDISSDFRMPSPNRGNGMNKDLTYLYSLLNKSGRFMKI</sequence>